<keyword evidence="4" id="KW-1185">Reference proteome</keyword>
<reference evidence="3 4" key="1">
    <citation type="submission" date="2016-03" db="EMBL/GenBank/DDBJ databases">
        <authorList>
            <person name="Ploux O."/>
        </authorList>
    </citation>
    <scope>NUCLEOTIDE SEQUENCE [LARGE SCALE GENOMIC DNA]</scope>
    <source>
        <strain evidence="3 4">UAMH 11012</strain>
    </source>
</reference>
<feature type="compositionally biased region" description="Polar residues" evidence="1">
    <location>
        <begin position="28"/>
        <end position="37"/>
    </location>
</feature>
<dbReference type="PANTHER" id="PTHR46082:SF6">
    <property type="entry name" value="AAA+ ATPASE DOMAIN-CONTAINING PROTEIN-RELATED"/>
    <property type="match status" value="1"/>
</dbReference>
<dbReference type="Proteomes" id="UP000184330">
    <property type="component" value="Unassembled WGS sequence"/>
</dbReference>
<dbReference type="Pfam" id="PF14420">
    <property type="entry name" value="Clr5"/>
    <property type="match status" value="1"/>
</dbReference>
<dbReference type="PANTHER" id="PTHR46082">
    <property type="entry name" value="ATP/GTP-BINDING PROTEIN-RELATED"/>
    <property type="match status" value="1"/>
</dbReference>
<feature type="compositionally biased region" description="Polar residues" evidence="1">
    <location>
        <begin position="1"/>
        <end position="10"/>
    </location>
</feature>
<sequence length="687" mass="78803">MDSNQNNQFRTGEDWPRNPPPPQYGSAFPTTPESYPWNNVTGDYSHAFDYENQAPTFPNNSTVQLPVEPHQANAAFPTPTQPTLFNSFGSNIDGNFALPSATPIVNNAPPPNGDLPQLQASKERQSRRRTRYSPADWESHKPQIKKLYIEEERSLEDTMKIMSENFGFHPSKKLYKEKIKEWHWPKYLPSSHVNWMKTQKDRRMLLERKKTEFRVGETVWSAEKVERSAKRAKLSEKDGLDMKTPAGIDYYTPFTATFSPKMSKAPPSKWTPTDVASADVPRHNDNLYLVWNGHRKAEFEAMHRQAHELDRCGKVEDAEAKFREALEGFEHVLSPTHDETNTVAYHLAEFLANQARMTEADTVLNWMGEKHFEEWGMSHKKTIAHLLHVSDMYHSWSRSEDAISLLSRAMARYEKALKSTHENDNGEDSDASTVVEPTRNTSSRNLRPRRSSTIIQPNDDNPDDPRYVEYQLGLAMAQVKAHDETANLVLQNLIDKCEEHPEELAVQILDVRATLVEHIQRLGESEKTEKALQEAASSFWKVLKPDFKKTPSILEAAGKLAELHVKAGHLDTGEKMFLKIESEAVESFGEDDDSTIDVLTAIGVFYQEQERWDDAEPRFEQALSASMTAYGLESEVTVRLETALEKKSYALHFPNCEDFEAKLRKRWTCQRVDPSLDRRRRRFLIDP</sequence>
<name>A0A1L7XBQ9_9HELO</name>
<protein>
    <recommendedName>
        <fullName evidence="2">Clr5 domain-containing protein</fullName>
    </recommendedName>
</protein>
<dbReference type="InterPro" id="IPR053137">
    <property type="entry name" value="NLR-like"/>
</dbReference>
<evidence type="ECO:0000256" key="1">
    <source>
        <dbReference type="SAM" id="MobiDB-lite"/>
    </source>
</evidence>
<dbReference type="EMBL" id="FJOG01000020">
    <property type="protein sequence ID" value="CZR62464.1"/>
    <property type="molecule type" value="Genomic_DNA"/>
</dbReference>
<dbReference type="AlphaFoldDB" id="A0A1L7XBQ9"/>
<evidence type="ECO:0000313" key="3">
    <source>
        <dbReference type="EMBL" id="CZR62464.1"/>
    </source>
</evidence>
<organism evidence="3 4">
    <name type="scientific">Phialocephala subalpina</name>
    <dbReference type="NCBI Taxonomy" id="576137"/>
    <lineage>
        <taxon>Eukaryota</taxon>
        <taxon>Fungi</taxon>
        <taxon>Dikarya</taxon>
        <taxon>Ascomycota</taxon>
        <taxon>Pezizomycotina</taxon>
        <taxon>Leotiomycetes</taxon>
        <taxon>Helotiales</taxon>
        <taxon>Mollisiaceae</taxon>
        <taxon>Phialocephala</taxon>
        <taxon>Phialocephala fortinii species complex</taxon>
    </lineage>
</organism>
<feature type="region of interest" description="Disordered" evidence="1">
    <location>
        <begin position="101"/>
        <end position="136"/>
    </location>
</feature>
<accession>A0A1L7XBQ9</accession>
<dbReference type="InterPro" id="IPR025676">
    <property type="entry name" value="Clr5_dom"/>
</dbReference>
<dbReference type="SUPFAM" id="SSF48452">
    <property type="entry name" value="TPR-like"/>
    <property type="match status" value="1"/>
</dbReference>
<evidence type="ECO:0000313" key="4">
    <source>
        <dbReference type="Proteomes" id="UP000184330"/>
    </source>
</evidence>
<evidence type="ECO:0000259" key="2">
    <source>
        <dbReference type="Pfam" id="PF14420"/>
    </source>
</evidence>
<gene>
    <name evidence="3" type="ORF">PAC_12361</name>
</gene>
<feature type="domain" description="Clr5" evidence="2">
    <location>
        <begin position="134"/>
        <end position="186"/>
    </location>
</feature>
<feature type="region of interest" description="Disordered" evidence="1">
    <location>
        <begin position="1"/>
        <end position="37"/>
    </location>
</feature>
<dbReference type="Pfam" id="PF13424">
    <property type="entry name" value="TPR_12"/>
    <property type="match status" value="1"/>
</dbReference>
<proteinExistence type="predicted"/>
<feature type="region of interest" description="Disordered" evidence="1">
    <location>
        <begin position="418"/>
        <end position="464"/>
    </location>
</feature>
<dbReference type="STRING" id="576137.A0A1L7XBQ9"/>
<feature type="compositionally biased region" description="Polar residues" evidence="1">
    <location>
        <begin position="438"/>
        <end position="456"/>
    </location>
</feature>
<dbReference type="InterPro" id="IPR011990">
    <property type="entry name" value="TPR-like_helical_dom_sf"/>
</dbReference>
<dbReference type="OrthoDB" id="5308957at2759"/>
<dbReference type="Gene3D" id="1.25.40.10">
    <property type="entry name" value="Tetratricopeptide repeat domain"/>
    <property type="match status" value="2"/>
</dbReference>